<dbReference type="EMBL" id="VSSQ01003748">
    <property type="protein sequence ID" value="MPM22155.1"/>
    <property type="molecule type" value="Genomic_DNA"/>
</dbReference>
<proteinExistence type="predicted"/>
<feature type="region of interest" description="Disordered" evidence="1">
    <location>
        <begin position="37"/>
        <end position="65"/>
    </location>
</feature>
<accession>A0A644Y0W2</accession>
<evidence type="ECO:0000313" key="2">
    <source>
        <dbReference type="EMBL" id="MPM22155.1"/>
    </source>
</evidence>
<reference evidence="2" key="1">
    <citation type="submission" date="2019-08" db="EMBL/GenBank/DDBJ databases">
        <authorList>
            <person name="Kucharzyk K."/>
            <person name="Murdoch R.W."/>
            <person name="Higgins S."/>
            <person name="Loffler F."/>
        </authorList>
    </citation>
    <scope>NUCLEOTIDE SEQUENCE</scope>
</reference>
<protein>
    <submittedName>
        <fullName evidence="2">Uncharacterized protein</fullName>
    </submittedName>
</protein>
<dbReference type="AlphaFoldDB" id="A0A644Y0W2"/>
<organism evidence="2">
    <name type="scientific">bioreactor metagenome</name>
    <dbReference type="NCBI Taxonomy" id="1076179"/>
    <lineage>
        <taxon>unclassified sequences</taxon>
        <taxon>metagenomes</taxon>
        <taxon>ecological metagenomes</taxon>
    </lineage>
</organism>
<sequence>MLVLVDLLVENQHQRRQHQNYGGNAQHHALCHDDADIPAQRQAHEAQGQKAGNGGQAAAGEGSERGHNGVCHGVALIHVVPAFLFVAAVEEDGVIHGNAQLQYSCNGFC</sequence>
<gene>
    <name evidence="2" type="ORF">SDC9_68606</name>
</gene>
<evidence type="ECO:0000256" key="1">
    <source>
        <dbReference type="SAM" id="MobiDB-lite"/>
    </source>
</evidence>
<name>A0A644Y0W2_9ZZZZ</name>
<comment type="caution">
    <text evidence="2">The sequence shown here is derived from an EMBL/GenBank/DDBJ whole genome shotgun (WGS) entry which is preliminary data.</text>
</comment>